<dbReference type="PANTHER" id="PTHR30522">
    <property type="entry name" value="NUCLEOSIDE TRIPHOSPHATE PYROPHOSPHOHYDROLASE"/>
    <property type="match status" value="1"/>
</dbReference>
<dbReference type="FunFam" id="1.10.287.1080:FF:000003">
    <property type="entry name" value="Nucleoside triphosphate pyrophosphohydrolase"/>
    <property type="match status" value="1"/>
</dbReference>
<name>A0A4R1MA92_9FIRM</name>
<dbReference type="InterPro" id="IPR048011">
    <property type="entry name" value="NTP-PPase_MazG-like_C"/>
</dbReference>
<dbReference type="GO" id="GO:0046052">
    <property type="term" value="P:UTP catabolic process"/>
    <property type="evidence" value="ECO:0007669"/>
    <property type="project" value="TreeGrafter"/>
</dbReference>
<feature type="domain" description="NTP pyrophosphohydrolase MazG-like" evidence="1">
    <location>
        <begin position="33"/>
        <end position="106"/>
    </location>
</feature>
<protein>
    <submittedName>
        <fullName evidence="2">Tetrapyrrole methylase family protein/MazG family protein</fullName>
    </submittedName>
</protein>
<dbReference type="GO" id="GO:0008168">
    <property type="term" value="F:methyltransferase activity"/>
    <property type="evidence" value="ECO:0007669"/>
    <property type="project" value="UniProtKB-KW"/>
</dbReference>
<dbReference type="InterPro" id="IPR048015">
    <property type="entry name" value="NTP-PPase_MazG-like_N"/>
</dbReference>
<organism evidence="2 3">
    <name type="scientific">Natranaerovirga hydrolytica</name>
    <dbReference type="NCBI Taxonomy" id="680378"/>
    <lineage>
        <taxon>Bacteria</taxon>
        <taxon>Bacillati</taxon>
        <taxon>Bacillota</taxon>
        <taxon>Clostridia</taxon>
        <taxon>Lachnospirales</taxon>
        <taxon>Natranaerovirgaceae</taxon>
        <taxon>Natranaerovirga</taxon>
    </lineage>
</organism>
<dbReference type="SUPFAM" id="SSF101386">
    <property type="entry name" value="all-alpha NTP pyrophosphatases"/>
    <property type="match status" value="2"/>
</dbReference>
<dbReference type="CDD" id="cd11528">
    <property type="entry name" value="NTP-PPase_MazG_Nterm"/>
    <property type="match status" value="1"/>
</dbReference>
<reference evidence="2 3" key="1">
    <citation type="submission" date="2019-03" db="EMBL/GenBank/DDBJ databases">
        <title>Genomic Encyclopedia of Type Strains, Phase IV (KMG-IV): sequencing the most valuable type-strain genomes for metagenomic binning, comparative biology and taxonomic classification.</title>
        <authorList>
            <person name="Goeker M."/>
        </authorList>
    </citation>
    <scope>NUCLEOTIDE SEQUENCE [LARGE SCALE GENOMIC DNA]</scope>
    <source>
        <strain evidence="2 3">DSM 24176</strain>
    </source>
</reference>
<dbReference type="Pfam" id="PF03819">
    <property type="entry name" value="MazG"/>
    <property type="match status" value="2"/>
</dbReference>
<dbReference type="GO" id="GO:0046047">
    <property type="term" value="P:TTP catabolic process"/>
    <property type="evidence" value="ECO:0007669"/>
    <property type="project" value="TreeGrafter"/>
</dbReference>
<dbReference type="NCBIfam" id="TIGR00444">
    <property type="entry name" value="mazG"/>
    <property type="match status" value="1"/>
</dbReference>
<feature type="domain" description="NTP pyrophosphohydrolase MazG-like" evidence="1">
    <location>
        <begin position="168"/>
        <end position="230"/>
    </location>
</feature>
<gene>
    <name evidence="2" type="ORF">EDC19_2705</name>
</gene>
<keyword evidence="2" id="KW-0808">Transferase</keyword>
<dbReference type="GO" id="GO:0047429">
    <property type="term" value="F:nucleoside triphosphate diphosphatase activity"/>
    <property type="evidence" value="ECO:0007669"/>
    <property type="project" value="InterPro"/>
</dbReference>
<dbReference type="RefSeq" id="WP_243117069.1">
    <property type="nucleotide sequence ID" value="NZ_SMGQ01000018.1"/>
</dbReference>
<dbReference type="NCBIfam" id="NF007113">
    <property type="entry name" value="PRK09562.1"/>
    <property type="match status" value="1"/>
</dbReference>
<dbReference type="PANTHER" id="PTHR30522:SF0">
    <property type="entry name" value="NUCLEOSIDE TRIPHOSPHATE PYROPHOSPHOHYDROLASE"/>
    <property type="match status" value="1"/>
</dbReference>
<proteinExistence type="predicted"/>
<dbReference type="CDD" id="cd11529">
    <property type="entry name" value="NTP-PPase_MazG_Cterm"/>
    <property type="match status" value="1"/>
</dbReference>
<evidence type="ECO:0000259" key="1">
    <source>
        <dbReference type="Pfam" id="PF03819"/>
    </source>
</evidence>
<evidence type="ECO:0000313" key="3">
    <source>
        <dbReference type="Proteomes" id="UP000294545"/>
    </source>
</evidence>
<dbReference type="GO" id="GO:0006950">
    <property type="term" value="P:response to stress"/>
    <property type="evidence" value="ECO:0007669"/>
    <property type="project" value="UniProtKB-ARBA"/>
</dbReference>
<evidence type="ECO:0000313" key="2">
    <source>
        <dbReference type="EMBL" id="TCK87864.1"/>
    </source>
</evidence>
<dbReference type="FunFam" id="1.10.287.1080:FF:000001">
    <property type="entry name" value="Nucleoside triphosphate pyrophosphohydrolase"/>
    <property type="match status" value="1"/>
</dbReference>
<comment type="caution">
    <text evidence="2">The sequence shown here is derived from an EMBL/GenBank/DDBJ whole genome shotgun (WGS) entry which is preliminary data.</text>
</comment>
<dbReference type="GO" id="GO:0006203">
    <property type="term" value="P:dGTP catabolic process"/>
    <property type="evidence" value="ECO:0007669"/>
    <property type="project" value="TreeGrafter"/>
</dbReference>
<accession>A0A4R1MA92</accession>
<dbReference type="Gene3D" id="1.10.287.1080">
    <property type="entry name" value="MazG-like"/>
    <property type="match status" value="2"/>
</dbReference>
<dbReference type="AlphaFoldDB" id="A0A4R1MA92"/>
<keyword evidence="3" id="KW-1185">Reference proteome</keyword>
<keyword evidence="2" id="KW-0489">Methyltransferase</keyword>
<dbReference type="GO" id="GO:0046076">
    <property type="term" value="P:dTTP catabolic process"/>
    <property type="evidence" value="ECO:0007669"/>
    <property type="project" value="TreeGrafter"/>
</dbReference>
<sequence length="261" mass="30571">MSEIIKDQYELNDLIGIMKVLRGKDGCPWDKEQTHSTLKESLIEEAYEVIEAINNNDNENLCEELGDLLLQVVFHAQIAKDNQTFNMGKVITTICQKLIRRHPHIFSNIELESIEEVNASWEAIKKQEKKLDTISEDMKRVPKELPALLRAKKVQKKAKRVGFDFQQRDQVIDKIKEELEEFELAYEANDVEEMEEEYGDLLFTMVNLSRFFNINPEFSLTNATEKFITRFEGIETLAQKEGYKLESMSLEEMDNLWKRIK</sequence>
<dbReference type="GO" id="GO:0046061">
    <property type="term" value="P:dATP catabolic process"/>
    <property type="evidence" value="ECO:0007669"/>
    <property type="project" value="TreeGrafter"/>
</dbReference>
<dbReference type="Proteomes" id="UP000294545">
    <property type="component" value="Unassembled WGS sequence"/>
</dbReference>
<dbReference type="InterPro" id="IPR004518">
    <property type="entry name" value="MazG-like_dom"/>
</dbReference>
<dbReference type="GO" id="GO:0032259">
    <property type="term" value="P:methylation"/>
    <property type="evidence" value="ECO:0007669"/>
    <property type="project" value="UniProtKB-KW"/>
</dbReference>
<dbReference type="GO" id="GO:0046081">
    <property type="term" value="P:dUTP catabolic process"/>
    <property type="evidence" value="ECO:0007669"/>
    <property type="project" value="TreeGrafter"/>
</dbReference>
<dbReference type="EMBL" id="SMGQ01000018">
    <property type="protein sequence ID" value="TCK87864.1"/>
    <property type="molecule type" value="Genomic_DNA"/>
</dbReference>
<dbReference type="InterPro" id="IPR011551">
    <property type="entry name" value="NTP_PyrPHydrolase_MazG"/>
</dbReference>